<accession>A0A366JFN5</accession>
<dbReference type="EMBL" id="QNSE01000001">
    <property type="protein sequence ID" value="RBP85567.1"/>
    <property type="molecule type" value="Genomic_DNA"/>
</dbReference>
<sequence>MLERLFLLGLKWDWQQTIERSCEKQNKAVNKNN</sequence>
<gene>
    <name evidence="1" type="ORF">DFP80_10162</name>
</gene>
<reference evidence="1 2" key="1">
    <citation type="submission" date="2018-06" db="EMBL/GenBank/DDBJ databases">
        <title>Genomic Encyclopedia of Type Strains, Phase III (KMG-III): the genomes of soil and plant-associated and newly described type strains.</title>
        <authorList>
            <person name="Whitman W."/>
        </authorList>
    </citation>
    <scope>NUCLEOTIDE SEQUENCE [LARGE SCALE GENOMIC DNA]</scope>
    <source>
        <strain evidence="1 2">CECT 7377</strain>
    </source>
</reference>
<evidence type="ECO:0000313" key="1">
    <source>
        <dbReference type="EMBL" id="RBP85567.1"/>
    </source>
</evidence>
<proteinExistence type="predicted"/>
<comment type="caution">
    <text evidence="1">The sequence shown here is derived from an EMBL/GenBank/DDBJ whole genome shotgun (WGS) entry which is preliminary data.</text>
</comment>
<organism evidence="1 2">
    <name type="scientific">Marinomonas rhizomae</name>
    <dbReference type="NCBI Taxonomy" id="491948"/>
    <lineage>
        <taxon>Bacteria</taxon>
        <taxon>Pseudomonadati</taxon>
        <taxon>Pseudomonadota</taxon>
        <taxon>Gammaproteobacteria</taxon>
        <taxon>Oceanospirillales</taxon>
        <taxon>Oceanospirillaceae</taxon>
        <taxon>Marinomonas</taxon>
    </lineage>
</organism>
<evidence type="ECO:0000313" key="2">
    <source>
        <dbReference type="Proteomes" id="UP000252792"/>
    </source>
</evidence>
<protein>
    <submittedName>
        <fullName evidence="1">Uncharacterized protein</fullName>
    </submittedName>
</protein>
<name>A0A366JFN5_9GAMM</name>
<keyword evidence="2" id="KW-1185">Reference proteome</keyword>
<dbReference type="AlphaFoldDB" id="A0A366JFN5"/>
<dbReference type="Proteomes" id="UP000252792">
    <property type="component" value="Unassembled WGS sequence"/>
</dbReference>